<dbReference type="Proteomes" id="UP000006556">
    <property type="component" value="Chromosome"/>
</dbReference>
<reference evidence="2" key="1">
    <citation type="journal article" date="2008" name="Genome Res.">
        <title>The genome of Pelotomaculum thermopropionicum reveals niche-associated evolution in anaerobic microbiota.</title>
        <authorList>
            <person name="Kosaka T."/>
            <person name="Kato S."/>
            <person name="Shimoyama T."/>
            <person name="Ishii S."/>
            <person name="Abe T."/>
            <person name="Watanabe K."/>
        </authorList>
    </citation>
    <scope>NUCLEOTIDE SEQUENCE [LARGE SCALE GENOMIC DNA]</scope>
    <source>
        <strain evidence="2">DSM 13744 / JCM 10971 / SI</strain>
    </source>
</reference>
<name>A5D1R2_PELTS</name>
<protein>
    <submittedName>
        <fullName evidence="1">Uncharacterized protein</fullName>
    </submittedName>
</protein>
<evidence type="ECO:0000313" key="1">
    <source>
        <dbReference type="EMBL" id="BAF59830.1"/>
    </source>
</evidence>
<dbReference type="EMBL" id="AP009389">
    <property type="protein sequence ID" value="BAF59830.1"/>
    <property type="molecule type" value="Genomic_DNA"/>
</dbReference>
<gene>
    <name evidence="1" type="ordered locus">PTH_1648</name>
</gene>
<keyword evidence="2" id="KW-1185">Reference proteome</keyword>
<accession>A5D1R2</accession>
<dbReference type="AlphaFoldDB" id="A5D1R2"/>
<dbReference type="KEGG" id="pth:PTH_1648"/>
<sequence length="54" mass="5822">MQVGAKDILIACPFSSVQSVIAVAGKNFSKRADLTQKSLSGMIFKTDHLQPFPV</sequence>
<organism evidence="1 2">
    <name type="scientific">Pelotomaculum thermopropionicum (strain DSM 13744 / JCM 10971 / SI)</name>
    <dbReference type="NCBI Taxonomy" id="370438"/>
    <lineage>
        <taxon>Bacteria</taxon>
        <taxon>Bacillati</taxon>
        <taxon>Bacillota</taxon>
        <taxon>Clostridia</taxon>
        <taxon>Eubacteriales</taxon>
        <taxon>Desulfotomaculaceae</taxon>
        <taxon>Pelotomaculum</taxon>
    </lineage>
</organism>
<evidence type="ECO:0000313" key="2">
    <source>
        <dbReference type="Proteomes" id="UP000006556"/>
    </source>
</evidence>
<dbReference type="HOGENOM" id="CLU_3046334_0_0_9"/>
<proteinExistence type="predicted"/>